<evidence type="ECO:0000256" key="5">
    <source>
        <dbReference type="ARBA" id="ARBA00022592"/>
    </source>
</evidence>
<evidence type="ECO:0000256" key="6">
    <source>
        <dbReference type="ARBA" id="ARBA00022692"/>
    </source>
</evidence>
<keyword evidence="8 9" id="KW-0472">Membrane</keyword>
<dbReference type="CDD" id="cd06261">
    <property type="entry name" value="TM_PBP2"/>
    <property type="match status" value="1"/>
</dbReference>
<proteinExistence type="inferred from homology"/>
<dbReference type="InterPro" id="IPR035906">
    <property type="entry name" value="MetI-like_sf"/>
</dbReference>
<dbReference type="InterPro" id="IPR005672">
    <property type="entry name" value="Phosphate_PstA"/>
</dbReference>
<feature type="transmembrane region" description="Helical" evidence="9">
    <location>
        <begin position="245"/>
        <end position="266"/>
    </location>
</feature>
<comment type="similarity">
    <text evidence="2 9">Belongs to the binding-protein-dependent transport system permease family. CysTW subfamily.</text>
</comment>
<evidence type="ECO:0000313" key="11">
    <source>
        <dbReference type="EMBL" id="AIE96107.1"/>
    </source>
</evidence>
<dbReference type="AlphaFoldDB" id="A0A075G2Q4"/>
<keyword evidence="3" id="KW-0813">Transport</keyword>
<evidence type="ECO:0000256" key="9">
    <source>
        <dbReference type="RuleBase" id="RU363043"/>
    </source>
</evidence>
<keyword evidence="5" id="KW-0592">Phosphate transport</keyword>
<dbReference type="SUPFAM" id="SSF161098">
    <property type="entry name" value="MetI-like"/>
    <property type="match status" value="1"/>
</dbReference>
<organism evidence="11">
    <name type="scientific">uncultured marine thaumarchaeote AD1000_72_F04</name>
    <dbReference type="NCBI Taxonomy" id="1455938"/>
    <lineage>
        <taxon>Archaea</taxon>
        <taxon>Nitrososphaerota</taxon>
        <taxon>environmental samples</taxon>
    </lineage>
</organism>
<dbReference type="GO" id="GO:0035435">
    <property type="term" value="P:phosphate ion transmembrane transport"/>
    <property type="evidence" value="ECO:0007669"/>
    <property type="project" value="InterPro"/>
</dbReference>
<feature type="transmembrane region" description="Helical" evidence="9">
    <location>
        <begin position="105"/>
        <end position="123"/>
    </location>
</feature>
<evidence type="ECO:0000256" key="8">
    <source>
        <dbReference type="ARBA" id="ARBA00023136"/>
    </source>
</evidence>
<dbReference type="NCBIfam" id="TIGR00974">
    <property type="entry name" value="3a0107s02c"/>
    <property type="match status" value="1"/>
</dbReference>
<feature type="transmembrane region" description="Helical" evidence="9">
    <location>
        <begin position="6"/>
        <end position="27"/>
    </location>
</feature>
<evidence type="ECO:0000259" key="10">
    <source>
        <dbReference type="PROSITE" id="PS50928"/>
    </source>
</evidence>
<gene>
    <name evidence="11" type="primary">pstA</name>
</gene>
<keyword evidence="4 9" id="KW-1003">Cell membrane</keyword>
<comment type="subcellular location">
    <subcellularLocation>
        <location evidence="1 9">Cell membrane</location>
        <topology evidence="1 9">Multi-pass membrane protein</topology>
    </subcellularLocation>
</comment>
<evidence type="ECO:0000256" key="7">
    <source>
        <dbReference type="ARBA" id="ARBA00022989"/>
    </source>
</evidence>
<protein>
    <recommendedName>
        <fullName evidence="9">Phosphate transport system permease protein PstA</fullName>
    </recommendedName>
</protein>
<dbReference type="EMBL" id="KF900469">
    <property type="protein sequence ID" value="AIE96107.1"/>
    <property type="molecule type" value="Genomic_DNA"/>
</dbReference>
<keyword evidence="7 9" id="KW-1133">Transmembrane helix</keyword>
<evidence type="ECO:0000256" key="4">
    <source>
        <dbReference type="ARBA" id="ARBA00022475"/>
    </source>
</evidence>
<feature type="transmembrane region" description="Helical" evidence="9">
    <location>
        <begin position="64"/>
        <end position="85"/>
    </location>
</feature>
<dbReference type="PROSITE" id="PS50928">
    <property type="entry name" value="ABC_TM1"/>
    <property type="match status" value="1"/>
</dbReference>
<sequence>MLSDKIVKIVVITCCVIAIIPLASILIDVVRNGIEIISWTFLTTLPGSAASGEGGIVNSIQGTFIMIGMTSAIGIPIGVLSGIYVSEYANSRIGQLIRFYNDVMMQFPSIVFGVFAFLLIVMVLGSFNLWAGAVALSLIMFPIIARTTEESLKLIPDTYREAGHALGIPKSVVTLKVLLTAAKGGIVTGVMLSVARIAGETAPLIMTILGSKGWFRGVDVAMDALPLTIWRLSMLPYDAAVLQSWGAALVLITIVLILNVSVRYVVLYRKGGKLGMLGSIMGGKK</sequence>
<evidence type="ECO:0000256" key="1">
    <source>
        <dbReference type="ARBA" id="ARBA00004651"/>
    </source>
</evidence>
<dbReference type="PANTHER" id="PTHR42922">
    <property type="entry name" value="PHOSPHATE TRANSPORT SYSTEM PERMEASE PROTEIN PSTA"/>
    <property type="match status" value="1"/>
</dbReference>
<reference evidence="11" key="1">
    <citation type="journal article" date="2014" name="Genome Biol. Evol.">
        <title>Pangenome evidence for extensive interdomain horizontal transfer affecting lineage core and shell genes in uncultured planktonic thaumarchaeota and euryarchaeota.</title>
        <authorList>
            <person name="Deschamps P."/>
            <person name="Zivanovic Y."/>
            <person name="Moreira D."/>
            <person name="Rodriguez-Valera F."/>
            <person name="Lopez-Garcia P."/>
        </authorList>
    </citation>
    <scope>NUCLEOTIDE SEQUENCE</scope>
</reference>
<dbReference type="Gene3D" id="1.10.3720.10">
    <property type="entry name" value="MetI-like"/>
    <property type="match status" value="1"/>
</dbReference>
<accession>A0A075G2Q4</accession>
<dbReference type="InterPro" id="IPR051408">
    <property type="entry name" value="Phosphate_transprt_permease"/>
</dbReference>
<feature type="domain" description="ABC transmembrane type-1" evidence="10">
    <location>
        <begin position="60"/>
        <end position="266"/>
    </location>
</feature>
<evidence type="ECO:0000256" key="3">
    <source>
        <dbReference type="ARBA" id="ARBA00022448"/>
    </source>
</evidence>
<dbReference type="GO" id="GO:0005315">
    <property type="term" value="F:phosphate transmembrane transporter activity"/>
    <property type="evidence" value="ECO:0007669"/>
    <property type="project" value="InterPro"/>
</dbReference>
<dbReference type="GO" id="GO:0005886">
    <property type="term" value="C:plasma membrane"/>
    <property type="evidence" value="ECO:0007669"/>
    <property type="project" value="UniProtKB-SubCell"/>
</dbReference>
<name>A0A075G2Q4_9ARCH</name>
<evidence type="ECO:0000256" key="2">
    <source>
        <dbReference type="ARBA" id="ARBA00007069"/>
    </source>
</evidence>
<comment type="caution">
    <text evidence="9">Lacks conserved residue(s) required for the propagation of feature annotation.</text>
</comment>
<dbReference type="InterPro" id="IPR000515">
    <property type="entry name" value="MetI-like"/>
</dbReference>
<dbReference type="PANTHER" id="PTHR42922:SF1">
    <property type="entry name" value="PHOSPHATE TRANSPORT SYSTEM PERMEASE PROTEIN PSTA"/>
    <property type="match status" value="1"/>
</dbReference>
<keyword evidence="6 9" id="KW-0812">Transmembrane</keyword>
<dbReference type="Pfam" id="PF00528">
    <property type="entry name" value="BPD_transp_1"/>
    <property type="match status" value="1"/>
</dbReference>